<proteinExistence type="predicted"/>
<name>A0A7C8JX10_ORBOL</name>
<accession>A0A7C8JX10</accession>
<gene>
    <name evidence="1" type="ORF">TWF703_005164</name>
</gene>
<sequence>MSNSGSTASLAAPTTLATTRIHHPEPLPVLDTSFPIFFHYPSPFGQSQKRLNLEHMADDATDFDYIEQIRAKAPAMFLYFAEKTFEIASA</sequence>
<evidence type="ECO:0000313" key="1">
    <source>
        <dbReference type="EMBL" id="KAF3137241.1"/>
    </source>
</evidence>
<organism evidence="1 2">
    <name type="scientific">Orbilia oligospora</name>
    <name type="common">Nematode-trapping fungus</name>
    <name type="synonym">Arthrobotrys oligospora</name>
    <dbReference type="NCBI Taxonomy" id="2813651"/>
    <lineage>
        <taxon>Eukaryota</taxon>
        <taxon>Fungi</taxon>
        <taxon>Dikarya</taxon>
        <taxon>Ascomycota</taxon>
        <taxon>Pezizomycotina</taxon>
        <taxon>Orbiliomycetes</taxon>
        <taxon>Orbiliales</taxon>
        <taxon>Orbiliaceae</taxon>
        <taxon>Orbilia</taxon>
    </lineage>
</organism>
<reference evidence="1 2" key="1">
    <citation type="submission" date="2019-06" db="EMBL/GenBank/DDBJ databases">
        <authorList>
            <person name="Palmer J.M."/>
        </authorList>
    </citation>
    <scope>NUCLEOTIDE SEQUENCE [LARGE SCALE GENOMIC DNA]</scope>
    <source>
        <strain evidence="1 2">TWF703</strain>
    </source>
</reference>
<dbReference type="EMBL" id="WIQZ01000026">
    <property type="protein sequence ID" value="KAF3137241.1"/>
    <property type="molecule type" value="Genomic_DNA"/>
</dbReference>
<comment type="caution">
    <text evidence="1">The sequence shown here is derived from an EMBL/GenBank/DDBJ whole genome shotgun (WGS) entry which is preliminary data.</text>
</comment>
<evidence type="ECO:0000313" key="2">
    <source>
        <dbReference type="Proteomes" id="UP000480548"/>
    </source>
</evidence>
<protein>
    <submittedName>
        <fullName evidence="1">Uncharacterized protein</fullName>
    </submittedName>
</protein>
<dbReference type="AlphaFoldDB" id="A0A7C8JX10"/>
<dbReference type="Proteomes" id="UP000480548">
    <property type="component" value="Unassembled WGS sequence"/>
</dbReference>